<keyword evidence="11" id="KW-1185">Reference proteome</keyword>
<evidence type="ECO:0000256" key="2">
    <source>
        <dbReference type="ARBA" id="ARBA00022737"/>
    </source>
</evidence>
<evidence type="ECO:0000313" key="10">
    <source>
        <dbReference type="EMBL" id="KAJ7423149.1"/>
    </source>
</evidence>
<feature type="zinc finger region" description="CR-type" evidence="7">
    <location>
        <begin position="121"/>
        <end position="205"/>
    </location>
</feature>
<dbReference type="PROSITE" id="PS50076">
    <property type="entry name" value="DNAJ_2"/>
    <property type="match status" value="1"/>
</dbReference>
<dbReference type="PROSITE" id="PS51188">
    <property type="entry name" value="ZF_CR"/>
    <property type="match status" value="1"/>
</dbReference>
<keyword evidence="2" id="KW-0677">Repeat</keyword>
<dbReference type="CDD" id="cd10719">
    <property type="entry name" value="DnaJ_zf"/>
    <property type="match status" value="1"/>
</dbReference>
<organism evidence="10 11">
    <name type="scientific">Willisornis vidua</name>
    <name type="common">Xingu scale-backed antbird</name>
    <dbReference type="NCBI Taxonomy" id="1566151"/>
    <lineage>
        <taxon>Eukaryota</taxon>
        <taxon>Metazoa</taxon>
        <taxon>Chordata</taxon>
        <taxon>Craniata</taxon>
        <taxon>Vertebrata</taxon>
        <taxon>Euteleostomi</taxon>
        <taxon>Archelosauria</taxon>
        <taxon>Archosauria</taxon>
        <taxon>Dinosauria</taxon>
        <taxon>Saurischia</taxon>
        <taxon>Theropoda</taxon>
        <taxon>Coelurosauria</taxon>
        <taxon>Aves</taxon>
        <taxon>Neognathae</taxon>
        <taxon>Neoaves</taxon>
        <taxon>Telluraves</taxon>
        <taxon>Australaves</taxon>
        <taxon>Passeriformes</taxon>
        <taxon>Thamnophilidae</taxon>
        <taxon>Willisornis</taxon>
    </lineage>
</organism>
<gene>
    <name evidence="10" type="primary">DNAJA1</name>
    <name evidence="10" type="ORF">WISP_34919</name>
</gene>
<evidence type="ECO:0000259" key="9">
    <source>
        <dbReference type="PROSITE" id="PS51188"/>
    </source>
</evidence>
<dbReference type="InterPro" id="IPR036869">
    <property type="entry name" value="J_dom_sf"/>
</dbReference>
<keyword evidence="6" id="KW-0636">Prenylation</keyword>
<evidence type="ECO:0000256" key="5">
    <source>
        <dbReference type="ARBA" id="ARBA00023186"/>
    </source>
</evidence>
<feature type="domain" description="CR-type" evidence="9">
    <location>
        <begin position="121"/>
        <end position="205"/>
    </location>
</feature>
<dbReference type="Gene3D" id="2.10.230.10">
    <property type="entry name" value="Heat shock protein DnaJ, cysteine-rich domain"/>
    <property type="match status" value="1"/>
</dbReference>
<accession>A0ABQ9DIV3</accession>
<dbReference type="InterPro" id="IPR001623">
    <property type="entry name" value="DnaJ_domain"/>
</dbReference>
<dbReference type="InterPro" id="IPR012724">
    <property type="entry name" value="DnaJ"/>
</dbReference>
<evidence type="ECO:0000256" key="1">
    <source>
        <dbReference type="ARBA" id="ARBA00022723"/>
    </source>
</evidence>
<dbReference type="SUPFAM" id="SSF57938">
    <property type="entry name" value="DnaJ/Hsp40 cysteine-rich domain"/>
    <property type="match status" value="1"/>
</dbReference>
<evidence type="ECO:0000313" key="11">
    <source>
        <dbReference type="Proteomes" id="UP001145742"/>
    </source>
</evidence>
<dbReference type="SMART" id="SM00271">
    <property type="entry name" value="DnaJ"/>
    <property type="match status" value="1"/>
</dbReference>
<dbReference type="CDD" id="cd06257">
    <property type="entry name" value="DnaJ"/>
    <property type="match status" value="1"/>
</dbReference>
<keyword evidence="3 7" id="KW-0863">Zinc-finger</keyword>
<dbReference type="SUPFAM" id="SSF49493">
    <property type="entry name" value="HSP40/DnaJ peptide-binding domain"/>
    <property type="match status" value="2"/>
</dbReference>
<keyword evidence="4 7" id="KW-0862">Zinc</keyword>
<dbReference type="InterPro" id="IPR036410">
    <property type="entry name" value="HSP_DnaJ_Cys-rich_dom_sf"/>
</dbReference>
<reference evidence="10" key="1">
    <citation type="submission" date="2019-10" db="EMBL/GenBank/DDBJ databases">
        <authorList>
            <person name="Soares A.E.R."/>
            <person name="Aleixo A."/>
            <person name="Schneider P."/>
            <person name="Miyaki C.Y."/>
            <person name="Schneider M.P."/>
            <person name="Mello C."/>
            <person name="Vasconcelos A.T.R."/>
        </authorList>
    </citation>
    <scope>NUCLEOTIDE SEQUENCE</scope>
    <source>
        <tissue evidence="10">Muscle</tissue>
    </source>
</reference>
<dbReference type="CDD" id="cd10747">
    <property type="entry name" value="DnaJ_C"/>
    <property type="match status" value="1"/>
</dbReference>
<dbReference type="EMBL" id="WHWB01032897">
    <property type="protein sequence ID" value="KAJ7423149.1"/>
    <property type="molecule type" value="Genomic_DNA"/>
</dbReference>
<dbReference type="Pfam" id="PF01556">
    <property type="entry name" value="DnaJ_C"/>
    <property type="match status" value="1"/>
</dbReference>
<dbReference type="InterPro" id="IPR018253">
    <property type="entry name" value="DnaJ_domain_CS"/>
</dbReference>
<dbReference type="Pfam" id="PF00226">
    <property type="entry name" value="DnaJ"/>
    <property type="match status" value="1"/>
</dbReference>
<sequence>MVKETTYYDVLGVKPNASAEELKKAYRKLALKYHPDKNPNEGEKFKQISQAYEVLSDPKKRELYDKGGEQAIKEGGSGGGFGSPMDIFDMFFGGGGRMQRERRGKNVVHQLSVSLEDMYNGAMRKLALQKNVICDKCEGRGGKKGAVECCPNCRGSGMQIRIHQIGPGMVQQIQSVCMECQGHGERISPKDRCKSCNGRKIVREKKILEVHIDKGMKDGQKITFHGEGDQEPGLEPGDIIIVLDQKDHSVFTRRDEDLLLSMDIQLVEALCGFQKPITTLDNRTIIITSHPGQVVEHGAIKCVLNEGMPIYRRPYEKGRLIIEFRVNFPESGFLSSDKLSLLEKLLPTRQEIEETEEMEQVDLVDFDPSQKRKHHYNGEVYEDDEHQPKGKCEVLSAMMVGTPLVRLMICLLWRFVECINVNFLTQLTEEPTRSPLLDLILKNKGLVGTVKIKTSLNTFIVCFIDDMGSQRIPGCRDQGENLEQELRTLGGRGSGQGRLKETGLTYTHRPQWDASTSVVGAGRCHWKALLDSWCLGEVLNDCWKRNVSSVFEKGKIEDPRN</sequence>
<dbReference type="Gene3D" id="2.60.260.20">
    <property type="entry name" value="Urease metallochaperone UreE, N-terminal domain"/>
    <property type="match status" value="2"/>
</dbReference>
<keyword evidence="1 7" id="KW-0479">Metal-binding</keyword>
<dbReference type="InterPro" id="IPR008971">
    <property type="entry name" value="HSP40/DnaJ_pept-bd"/>
</dbReference>
<proteinExistence type="inferred from homology"/>
<dbReference type="PROSITE" id="PS00636">
    <property type="entry name" value="DNAJ_1"/>
    <property type="match status" value="1"/>
</dbReference>
<evidence type="ECO:0000256" key="4">
    <source>
        <dbReference type="ARBA" id="ARBA00022833"/>
    </source>
</evidence>
<evidence type="ECO:0000259" key="8">
    <source>
        <dbReference type="PROSITE" id="PS50076"/>
    </source>
</evidence>
<keyword evidence="5" id="KW-0143">Chaperone</keyword>
<dbReference type="InterPro" id="IPR002939">
    <property type="entry name" value="DnaJ_C"/>
</dbReference>
<dbReference type="Gene3D" id="1.10.287.110">
    <property type="entry name" value="DnaJ domain"/>
    <property type="match status" value="1"/>
</dbReference>
<dbReference type="Proteomes" id="UP001145742">
    <property type="component" value="Unassembled WGS sequence"/>
</dbReference>
<dbReference type="InterPro" id="IPR044713">
    <property type="entry name" value="DNJA1/2-like"/>
</dbReference>
<feature type="domain" description="J" evidence="8">
    <location>
        <begin position="6"/>
        <end position="68"/>
    </location>
</feature>
<evidence type="ECO:0000256" key="7">
    <source>
        <dbReference type="PROSITE-ProRule" id="PRU00546"/>
    </source>
</evidence>
<keyword evidence="6" id="KW-0449">Lipoprotein</keyword>
<dbReference type="PANTHER" id="PTHR43888">
    <property type="entry name" value="DNAJ-LIKE-2, ISOFORM A-RELATED"/>
    <property type="match status" value="1"/>
</dbReference>
<dbReference type="HAMAP" id="MF_01152">
    <property type="entry name" value="DnaJ"/>
    <property type="match status" value="1"/>
</dbReference>
<dbReference type="PRINTS" id="PR00625">
    <property type="entry name" value="JDOMAIN"/>
</dbReference>
<name>A0ABQ9DIV3_9PASS</name>
<protein>
    <submittedName>
        <fullName evidence="10">DnaJ subfamily A member 1</fullName>
    </submittedName>
</protein>
<evidence type="ECO:0000256" key="6">
    <source>
        <dbReference type="ARBA" id="ARBA00023289"/>
    </source>
</evidence>
<dbReference type="InterPro" id="IPR001305">
    <property type="entry name" value="HSP_DnaJ_Cys-rich_dom"/>
</dbReference>
<dbReference type="SUPFAM" id="SSF46565">
    <property type="entry name" value="Chaperone J-domain"/>
    <property type="match status" value="1"/>
</dbReference>
<evidence type="ECO:0000256" key="3">
    <source>
        <dbReference type="ARBA" id="ARBA00022771"/>
    </source>
</evidence>
<comment type="caution">
    <text evidence="10">The sequence shown here is derived from an EMBL/GenBank/DDBJ whole genome shotgun (WGS) entry which is preliminary data.</text>
</comment>
<dbReference type="Pfam" id="PF00684">
    <property type="entry name" value="DnaJ_CXXCXGXG"/>
    <property type="match status" value="1"/>
</dbReference>